<dbReference type="SUPFAM" id="SSF50978">
    <property type="entry name" value="WD40 repeat-like"/>
    <property type="match status" value="1"/>
</dbReference>
<dbReference type="InterPro" id="IPR001680">
    <property type="entry name" value="WD40_rpt"/>
</dbReference>
<comment type="caution">
    <text evidence="6">The sequence shown here is derived from an EMBL/GenBank/DDBJ whole genome shotgun (WGS) entry which is preliminary data.</text>
</comment>
<dbReference type="Pfam" id="PF00400">
    <property type="entry name" value="WD40"/>
    <property type="match status" value="6"/>
</dbReference>
<feature type="domain" description="F-box" evidence="5">
    <location>
        <begin position="57"/>
        <end position="103"/>
    </location>
</feature>
<evidence type="ECO:0000256" key="4">
    <source>
        <dbReference type="SAM" id="MobiDB-lite"/>
    </source>
</evidence>
<dbReference type="InterPro" id="IPR036047">
    <property type="entry name" value="F-box-like_dom_sf"/>
</dbReference>
<evidence type="ECO:0000256" key="3">
    <source>
        <dbReference type="PROSITE-ProRule" id="PRU00221"/>
    </source>
</evidence>
<dbReference type="PANTHER" id="PTHR14604">
    <property type="entry name" value="WD40 REPEAT PF20"/>
    <property type="match status" value="1"/>
</dbReference>
<accession>A0ABP9XZB6</accession>
<dbReference type="InterPro" id="IPR001810">
    <property type="entry name" value="F-box_dom"/>
</dbReference>
<dbReference type="SUPFAM" id="SSF81383">
    <property type="entry name" value="F-box domain"/>
    <property type="match status" value="1"/>
</dbReference>
<evidence type="ECO:0000256" key="1">
    <source>
        <dbReference type="ARBA" id="ARBA00022574"/>
    </source>
</evidence>
<feature type="region of interest" description="Disordered" evidence="4">
    <location>
        <begin position="131"/>
        <end position="183"/>
    </location>
</feature>
<reference evidence="6 7" key="1">
    <citation type="submission" date="2024-04" db="EMBL/GenBank/DDBJ databases">
        <title>genome sequences of Mucor flavus KT1a and Helicostylum pulchrum KT1b strains isolation_sourced from the surface of a dry-aged beef.</title>
        <authorList>
            <person name="Toyotome T."/>
            <person name="Hosono M."/>
            <person name="Torimaru M."/>
            <person name="Fukuda K."/>
            <person name="Mikami N."/>
        </authorList>
    </citation>
    <scope>NUCLEOTIDE SEQUENCE [LARGE SCALE GENOMIC DNA]</scope>
    <source>
        <strain evidence="6 7">KT1b</strain>
    </source>
</reference>
<sequence>MKHAFFQLDSDNTFEIPDYMTDWTDKQKADFIFEMLTTLPPYQVRQIVNRIGPHLQRDIVSQLPNELAIYTLGFLDVASLLQASQVSKSWQIICENPSLWRNLFECQGWEYDRAEINTYLLNAPTDEDYHASCSGNNNNTENSNSSNSSSGDARDKKSNTATEEEGGSQQPTEKNSIPIKRSSSPLINRKKLSKLYNIRNIKKHYDEPDYHYYPNSDTRFINWKRLYRNRHDIEQRWIQGDFKLRIFPPENCPKSDLHGEGIYCLQFDKEKYVTGSRDHTIKIWDMSGKCKQTLRGHSGSVLCLQYDATSIISGSSDSNIMITSIDSGFVIRTLRGHQDSVLSLRLVNDDQIISCSKDRSLRLWNRETGECVRVFLGHRAAVNAVQWKDKRVVSASGDRTICIWDLDTGKCLKRLVSHSRGVACVEFDGTHIVSGSSDKTIKVWNAETGDCLFTLAGHVHLVRTVQIDSVANRIVSGCYNGNLKMWNLQDGTLTRDLGQATEGRVLNLKFDFTKIVCCSNQDKLVIYDFADNISTKFLI</sequence>
<dbReference type="Gene3D" id="1.20.1280.50">
    <property type="match status" value="1"/>
</dbReference>
<dbReference type="Pfam" id="PF12937">
    <property type="entry name" value="F-box-like"/>
    <property type="match status" value="1"/>
</dbReference>
<evidence type="ECO:0000256" key="2">
    <source>
        <dbReference type="ARBA" id="ARBA00022737"/>
    </source>
</evidence>
<feature type="compositionally biased region" description="Low complexity" evidence="4">
    <location>
        <begin position="132"/>
        <end position="150"/>
    </location>
</feature>
<dbReference type="InterPro" id="IPR015943">
    <property type="entry name" value="WD40/YVTN_repeat-like_dom_sf"/>
</dbReference>
<dbReference type="Gene3D" id="2.130.10.10">
    <property type="entry name" value="YVTN repeat-like/Quinoprotein amine dehydrogenase"/>
    <property type="match status" value="2"/>
</dbReference>
<feature type="compositionally biased region" description="Polar residues" evidence="4">
    <location>
        <begin position="167"/>
        <end position="183"/>
    </location>
</feature>
<feature type="repeat" description="WD" evidence="3">
    <location>
        <begin position="415"/>
        <end position="454"/>
    </location>
</feature>
<organism evidence="6 7">
    <name type="scientific">Helicostylum pulchrum</name>
    <dbReference type="NCBI Taxonomy" id="562976"/>
    <lineage>
        <taxon>Eukaryota</taxon>
        <taxon>Fungi</taxon>
        <taxon>Fungi incertae sedis</taxon>
        <taxon>Mucoromycota</taxon>
        <taxon>Mucoromycotina</taxon>
        <taxon>Mucoromycetes</taxon>
        <taxon>Mucorales</taxon>
        <taxon>Mucorineae</taxon>
        <taxon>Mucoraceae</taxon>
        <taxon>Helicostylum</taxon>
    </lineage>
</organism>
<dbReference type="PANTHER" id="PTHR14604:SF4">
    <property type="entry name" value="F-BOX DOMAIN-CONTAINING PROTEIN"/>
    <property type="match status" value="1"/>
</dbReference>
<dbReference type="SMART" id="SM00320">
    <property type="entry name" value="WD40"/>
    <property type="match status" value="7"/>
</dbReference>
<evidence type="ECO:0000259" key="5">
    <source>
        <dbReference type="PROSITE" id="PS50181"/>
    </source>
</evidence>
<name>A0ABP9XZB6_9FUNG</name>
<dbReference type="InterPro" id="IPR036322">
    <property type="entry name" value="WD40_repeat_dom_sf"/>
</dbReference>
<dbReference type="PRINTS" id="PR00320">
    <property type="entry name" value="GPROTEINBRPT"/>
</dbReference>
<feature type="repeat" description="WD" evidence="3">
    <location>
        <begin position="375"/>
        <end position="414"/>
    </location>
</feature>
<keyword evidence="7" id="KW-1185">Reference proteome</keyword>
<dbReference type="InterPro" id="IPR020472">
    <property type="entry name" value="WD40_PAC1"/>
</dbReference>
<proteinExistence type="predicted"/>
<keyword evidence="1 3" id="KW-0853">WD repeat</keyword>
<dbReference type="SMART" id="SM00256">
    <property type="entry name" value="FBOX"/>
    <property type="match status" value="1"/>
</dbReference>
<feature type="repeat" description="WD" evidence="3">
    <location>
        <begin position="334"/>
        <end position="374"/>
    </location>
</feature>
<dbReference type="PROSITE" id="PS50294">
    <property type="entry name" value="WD_REPEATS_REGION"/>
    <property type="match status" value="5"/>
</dbReference>
<dbReference type="InterPro" id="IPR019775">
    <property type="entry name" value="WD40_repeat_CS"/>
</dbReference>
<evidence type="ECO:0000313" key="6">
    <source>
        <dbReference type="EMBL" id="GAA5799613.1"/>
    </source>
</evidence>
<dbReference type="PROSITE" id="PS50181">
    <property type="entry name" value="FBOX"/>
    <property type="match status" value="1"/>
</dbReference>
<gene>
    <name evidence="6" type="ORF">HPULCUR_005029</name>
</gene>
<dbReference type="Proteomes" id="UP001476247">
    <property type="component" value="Unassembled WGS sequence"/>
</dbReference>
<dbReference type="InterPro" id="IPR050995">
    <property type="entry name" value="WD-F-box_domain-protein"/>
</dbReference>
<protein>
    <recommendedName>
        <fullName evidence="5">F-box domain-containing protein</fullName>
    </recommendedName>
</protein>
<keyword evidence="2" id="KW-0677">Repeat</keyword>
<feature type="repeat" description="WD" evidence="3">
    <location>
        <begin position="255"/>
        <end position="287"/>
    </location>
</feature>
<dbReference type="PROSITE" id="PS00678">
    <property type="entry name" value="WD_REPEATS_1"/>
    <property type="match status" value="3"/>
</dbReference>
<dbReference type="EMBL" id="BAABUJ010000013">
    <property type="protein sequence ID" value="GAA5799613.1"/>
    <property type="molecule type" value="Genomic_DNA"/>
</dbReference>
<dbReference type="CDD" id="cd00200">
    <property type="entry name" value="WD40"/>
    <property type="match status" value="1"/>
</dbReference>
<feature type="repeat" description="WD" evidence="3">
    <location>
        <begin position="455"/>
        <end position="496"/>
    </location>
</feature>
<evidence type="ECO:0000313" key="7">
    <source>
        <dbReference type="Proteomes" id="UP001476247"/>
    </source>
</evidence>
<dbReference type="PROSITE" id="PS50082">
    <property type="entry name" value="WD_REPEATS_2"/>
    <property type="match status" value="5"/>
</dbReference>